<evidence type="ECO:0000313" key="2">
    <source>
        <dbReference type="Proteomes" id="UP000242447"/>
    </source>
</evidence>
<accession>A0A1W6NWT0</accession>
<dbReference type="KEGG" id="kro:BVG79_00340"/>
<gene>
    <name evidence="1" type="ORF">BVG79_00340</name>
</gene>
<dbReference type="STRING" id="92947.BVG79_00340"/>
<organism evidence="1 2">
    <name type="scientific">Ketogulonicigenium robustum</name>
    <dbReference type="NCBI Taxonomy" id="92947"/>
    <lineage>
        <taxon>Bacteria</taxon>
        <taxon>Pseudomonadati</taxon>
        <taxon>Pseudomonadota</taxon>
        <taxon>Alphaproteobacteria</taxon>
        <taxon>Rhodobacterales</taxon>
        <taxon>Roseobacteraceae</taxon>
        <taxon>Ketogulonicigenium</taxon>
    </lineage>
</organism>
<evidence type="ECO:0000313" key="1">
    <source>
        <dbReference type="EMBL" id="ARO13696.1"/>
    </source>
</evidence>
<protein>
    <submittedName>
        <fullName evidence="1">Uncharacterized protein</fullName>
    </submittedName>
</protein>
<keyword evidence="2" id="KW-1185">Reference proteome</keyword>
<proteinExistence type="predicted"/>
<sequence length="75" mass="8724">MIDILPCRPALQHSYLPDFHTSPRRATAFRGFARLARGRSRFCPKFHRRALRLHGNGAQTTVDENSFRFETIKPQ</sequence>
<dbReference type="AlphaFoldDB" id="A0A1W6NWT0"/>
<reference evidence="1 2" key="1">
    <citation type="submission" date="2017-02" db="EMBL/GenBank/DDBJ databases">
        <title>Ketogulonicigenium robustum SPU B003 Genome sequencing and assembly.</title>
        <authorList>
            <person name="Li Y."/>
            <person name="Liu L."/>
            <person name="Wang C."/>
            <person name="Zhang M."/>
            <person name="Zhang T."/>
            <person name="Zhang Y."/>
        </authorList>
    </citation>
    <scope>NUCLEOTIDE SEQUENCE [LARGE SCALE GENOMIC DNA]</scope>
    <source>
        <strain evidence="1 2">SPU_B003</strain>
    </source>
</reference>
<name>A0A1W6NWT0_9RHOB</name>
<dbReference type="Proteomes" id="UP000242447">
    <property type="component" value="Chromosome"/>
</dbReference>
<dbReference type="EMBL" id="CP019937">
    <property type="protein sequence ID" value="ARO13696.1"/>
    <property type="molecule type" value="Genomic_DNA"/>
</dbReference>